<evidence type="ECO:0000313" key="2">
    <source>
        <dbReference type="Proteomes" id="UP001589943"/>
    </source>
</evidence>
<keyword evidence="2" id="KW-1185">Reference proteome</keyword>
<proteinExistence type="predicted"/>
<reference evidence="1 2" key="1">
    <citation type="submission" date="2024-09" db="EMBL/GenBank/DDBJ databases">
        <authorList>
            <person name="Sun Q."/>
            <person name="Mori K."/>
        </authorList>
    </citation>
    <scope>NUCLEOTIDE SEQUENCE [LARGE SCALE GENOMIC DNA]</scope>
    <source>
        <strain evidence="1 2">NCAIM B.02537</strain>
    </source>
</reference>
<dbReference type="Proteomes" id="UP001589943">
    <property type="component" value="Unassembled WGS sequence"/>
</dbReference>
<organism evidence="1 2">
    <name type="scientific">Novosphingobium aquiterrae</name>
    <dbReference type="NCBI Taxonomy" id="624388"/>
    <lineage>
        <taxon>Bacteria</taxon>
        <taxon>Pseudomonadati</taxon>
        <taxon>Pseudomonadota</taxon>
        <taxon>Alphaproteobacteria</taxon>
        <taxon>Sphingomonadales</taxon>
        <taxon>Sphingomonadaceae</taxon>
        <taxon>Novosphingobium</taxon>
    </lineage>
</organism>
<sequence>MIDIHELEFGSLSDRVRLTYELDKKDVSKNPDILRILRKNLEENDDDLLEISILRLGVRFIDVDSTESILRILKKSKSVLVRLSSIISLSALYEVILKSDRFRAQNILSEISEMNLSDVELKAFNKFF</sequence>
<evidence type="ECO:0008006" key="3">
    <source>
        <dbReference type="Google" id="ProtNLM"/>
    </source>
</evidence>
<evidence type="ECO:0000313" key="1">
    <source>
        <dbReference type="EMBL" id="MFC0590405.1"/>
    </source>
</evidence>
<gene>
    <name evidence="1" type="ORF">ACFFF7_13395</name>
</gene>
<protein>
    <recommendedName>
        <fullName evidence="3">HEAT repeat domain-containing protein</fullName>
    </recommendedName>
</protein>
<comment type="caution">
    <text evidence="1">The sequence shown here is derived from an EMBL/GenBank/DDBJ whole genome shotgun (WGS) entry which is preliminary data.</text>
</comment>
<name>A0ABV6PKN8_9SPHN</name>
<accession>A0ABV6PKN8</accession>
<dbReference type="RefSeq" id="WP_379481870.1">
    <property type="nucleotide sequence ID" value="NZ_JBHLTL010000009.1"/>
</dbReference>
<dbReference type="EMBL" id="JBHLTL010000009">
    <property type="protein sequence ID" value="MFC0590405.1"/>
    <property type="molecule type" value="Genomic_DNA"/>
</dbReference>